<dbReference type="GO" id="GO:0006310">
    <property type="term" value="P:DNA recombination"/>
    <property type="evidence" value="ECO:0007669"/>
    <property type="project" value="UniProtKB-KW"/>
</dbReference>
<evidence type="ECO:0000259" key="5">
    <source>
        <dbReference type="PROSITE" id="PS51898"/>
    </source>
</evidence>
<accession>A0A192CKS3</accession>
<keyword evidence="3" id="KW-0238">DNA-binding</keyword>
<proteinExistence type="inferred from homology"/>
<evidence type="ECO:0000256" key="4">
    <source>
        <dbReference type="ARBA" id="ARBA00023172"/>
    </source>
</evidence>
<evidence type="ECO:0000256" key="3">
    <source>
        <dbReference type="ARBA" id="ARBA00023125"/>
    </source>
</evidence>
<evidence type="ECO:0000256" key="2">
    <source>
        <dbReference type="ARBA" id="ARBA00022908"/>
    </source>
</evidence>
<dbReference type="GO" id="GO:0003677">
    <property type="term" value="F:DNA binding"/>
    <property type="evidence" value="ECO:0007669"/>
    <property type="project" value="UniProtKB-KW"/>
</dbReference>
<reference evidence="6 7" key="1">
    <citation type="submission" date="2016-03" db="EMBL/GenBank/DDBJ databases">
        <title>Genome Sequence and Comparative Pathogenic Determinants of Uropathogenic Escherichia coli O25b:H4, a Clinical Isolate from Saudi Arabia.</title>
        <authorList>
            <person name="Alyamani E.A.J."/>
            <person name="Khiyami M.A."/>
            <person name="Booq R.Y."/>
            <person name="Bahwerth F.S."/>
            <person name="Vaisvil B."/>
            <person name="Schmitt D.P."/>
            <person name="Kapatral V."/>
        </authorList>
    </citation>
    <scope>NUCLEOTIDE SEQUENCE [LARGE SCALE GENOMIC DNA]</scope>
    <source>
        <strain evidence="6 7">O25b:H4</strain>
    </source>
</reference>
<dbReference type="InterPro" id="IPR011010">
    <property type="entry name" value="DNA_brk_join_enz"/>
</dbReference>
<dbReference type="CDD" id="cd00397">
    <property type="entry name" value="DNA_BRE_C"/>
    <property type="match status" value="1"/>
</dbReference>
<organism evidence="6 7">
    <name type="scientific">Escherichia coli O25b:H4</name>
    <dbReference type="NCBI Taxonomy" id="941280"/>
    <lineage>
        <taxon>Bacteria</taxon>
        <taxon>Pseudomonadati</taxon>
        <taxon>Pseudomonadota</taxon>
        <taxon>Gammaproteobacteria</taxon>
        <taxon>Enterobacterales</taxon>
        <taxon>Enterobacteriaceae</taxon>
        <taxon>Escherichia</taxon>
    </lineage>
</organism>
<dbReference type="Gene3D" id="1.10.443.10">
    <property type="entry name" value="Intergrase catalytic core"/>
    <property type="match status" value="1"/>
</dbReference>
<name>A0A192CKS3_ECO25</name>
<keyword evidence="4" id="KW-0233">DNA recombination</keyword>
<dbReference type="AlphaFoldDB" id="A0A192CKS3"/>
<dbReference type="InterPro" id="IPR002104">
    <property type="entry name" value="Integrase_catalytic"/>
</dbReference>
<dbReference type="EMBL" id="CP015085">
    <property type="protein sequence ID" value="ANK06798.1"/>
    <property type="molecule type" value="Genomic_DNA"/>
</dbReference>
<comment type="similarity">
    <text evidence="1">Belongs to the 'phage' integrase family.</text>
</comment>
<evidence type="ECO:0000313" key="7">
    <source>
        <dbReference type="Proteomes" id="UP000183316"/>
    </source>
</evidence>
<dbReference type="Proteomes" id="UP000183316">
    <property type="component" value="Chromosome"/>
</dbReference>
<dbReference type="PANTHER" id="PTHR30349:SF41">
    <property type="entry name" value="INTEGRASE_RECOMBINASE PROTEIN MJ0367-RELATED"/>
    <property type="match status" value="1"/>
</dbReference>
<dbReference type="GO" id="GO:0015074">
    <property type="term" value="P:DNA integration"/>
    <property type="evidence" value="ECO:0007669"/>
    <property type="project" value="UniProtKB-KW"/>
</dbReference>
<protein>
    <submittedName>
        <fullName evidence="6">Integrase/recombinase (XerC/CodV family)</fullName>
    </submittedName>
</protein>
<dbReference type="Pfam" id="PF00589">
    <property type="entry name" value="Phage_integrase"/>
    <property type="match status" value="1"/>
</dbReference>
<gene>
    <name evidence="6" type="ORF">WLH_05537</name>
</gene>
<dbReference type="PATRIC" id="fig|941280.3.peg.5492"/>
<dbReference type="PANTHER" id="PTHR30349">
    <property type="entry name" value="PHAGE INTEGRASE-RELATED"/>
    <property type="match status" value="1"/>
</dbReference>
<dbReference type="InterPro" id="IPR013762">
    <property type="entry name" value="Integrase-like_cat_sf"/>
</dbReference>
<dbReference type="PROSITE" id="PS51898">
    <property type="entry name" value="TYR_RECOMBINASE"/>
    <property type="match status" value="1"/>
</dbReference>
<evidence type="ECO:0000256" key="1">
    <source>
        <dbReference type="ARBA" id="ARBA00008857"/>
    </source>
</evidence>
<dbReference type="SUPFAM" id="SSF56349">
    <property type="entry name" value="DNA breaking-rejoining enzymes"/>
    <property type="match status" value="1"/>
</dbReference>
<dbReference type="InterPro" id="IPR050090">
    <property type="entry name" value="Tyrosine_recombinase_XerCD"/>
</dbReference>
<keyword evidence="2" id="KW-0229">DNA integration</keyword>
<sequence>MRVTRMSRTALRQVVPVVQTTVFDAYIVGLAPSGRRGITSLLNRSASILKHGADAADYPWEQLNYAAVAKVRAALLDDGYAVSSVNMALSALRGVAQTAFNLNYMDAETLARIRSVKRVSGDVQRKGRALGRQEIRVLIQAAKQHPQSVRRCRDVAIVLMLCGTGLRAGELVKLERRDYDNGILTVRQGKGRKYREIHVADAVDKAIRAWLKVGADEADSALFRRIQRSGKVASQPLTTTGLTGILAELQQTAGIARFTPHDMRRTFITRLLEQGVDINTVRQLAGHSDISTTTRYDCRGDTMKISASKRIRCF</sequence>
<evidence type="ECO:0000313" key="6">
    <source>
        <dbReference type="EMBL" id="ANK06798.1"/>
    </source>
</evidence>
<feature type="domain" description="Tyr recombinase" evidence="5">
    <location>
        <begin position="125"/>
        <end position="310"/>
    </location>
</feature>